<name>A0AAV1IWR6_9NEOP</name>
<evidence type="ECO:0000313" key="1">
    <source>
        <dbReference type="EMBL" id="CAK1541594.1"/>
    </source>
</evidence>
<organism evidence="1 2">
    <name type="scientific">Leptosia nina</name>
    <dbReference type="NCBI Taxonomy" id="320188"/>
    <lineage>
        <taxon>Eukaryota</taxon>
        <taxon>Metazoa</taxon>
        <taxon>Ecdysozoa</taxon>
        <taxon>Arthropoda</taxon>
        <taxon>Hexapoda</taxon>
        <taxon>Insecta</taxon>
        <taxon>Pterygota</taxon>
        <taxon>Neoptera</taxon>
        <taxon>Endopterygota</taxon>
        <taxon>Lepidoptera</taxon>
        <taxon>Glossata</taxon>
        <taxon>Ditrysia</taxon>
        <taxon>Papilionoidea</taxon>
        <taxon>Pieridae</taxon>
        <taxon>Pierinae</taxon>
        <taxon>Leptosia</taxon>
    </lineage>
</organism>
<dbReference type="AlphaFoldDB" id="A0AAV1IWR6"/>
<gene>
    <name evidence="1" type="ORF">LNINA_LOCUS1560</name>
</gene>
<evidence type="ECO:0000313" key="2">
    <source>
        <dbReference type="Proteomes" id="UP001497472"/>
    </source>
</evidence>
<comment type="caution">
    <text evidence="1">The sequence shown here is derived from an EMBL/GenBank/DDBJ whole genome shotgun (WGS) entry which is preliminary data.</text>
</comment>
<proteinExistence type="predicted"/>
<keyword evidence="2" id="KW-1185">Reference proteome</keyword>
<reference evidence="1 2" key="1">
    <citation type="submission" date="2023-11" db="EMBL/GenBank/DDBJ databases">
        <authorList>
            <person name="Okamura Y."/>
        </authorList>
    </citation>
    <scope>NUCLEOTIDE SEQUENCE [LARGE SCALE GENOMIC DNA]</scope>
</reference>
<sequence length="359" mass="41294">MQTPYLLLFIAVFESEAWKHRRPAVHPSRDDDDSVDFGHIYRDPAKNARLFKGGNDLNSKDALAVITEPNIHREFLSPRDRILHEGRKSKMERNPEKNTSQSNMMYNFEALLDRNLKSGPMKIKPIHPAREPSIIDTQNKLTQISDFEEKNFLVRTSNLGSNWTTCDEFGKKAVFHPDDIVNLNFIPFYIWSSQEIDVGTVHRFTYPTKKLVQHFKTEYGPYLEGVNWKEPKLLLDAGKKTLLIAKDRRGSFHGIPDDELPESIKSKNEKIPVLNLRLKILDAYLALMYCDLKHAYIMALKGEEPKTEEDKTKAAEVLRFRGAGRPLHIVERRHVNQTKHSESSEVAVPIPSVIDLSLI</sequence>
<protein>
    <submittedName>
        <fullName evidence="1">Uncharacterized protein</fullName>
    </submittedName>
</protein>
<dbReference type="Proteomes" id="UP001497472">
    <property type="component" value="Unassembled WGS sequence"/>
</dbReference>
<accession>A0AAV1IWR6</accession>
<dbReference type="EMBL" id="CAVLEF010000002">
    <property type="protein sequence ID" value="CAK1541594.1"/>
    <property type="molecule type" value="Genomic_DNA"/>
</dbReference>